<dbReference type="Pfam" id="PF01436">
    <property type="entry name" value="NHL"/>
    <property type="match status" value="1"/>
</dbReference>
<organism evidence="4 5">
    <name type="scientific">Kolteria novifilia</name>
    <dbReference type="NCBI Taxonomy" id="2527975"/>
    <lineage>
        <taxon>Bacteria</taxon>
        <taxon>Pseudomonadati</taxon>
        <taxon>Planctomycetota</taxon>
        <taxon>Planctomycetia</taxon>
        <taxon>Kolteriales</taxon>
        <taxon>Kolteriaceae</taxon>
        <taxon>Kolteria</taxon>
    </lineage>
</organism>
<dbReference type="SUPFAM" id="SSF101898">
    <property type="entry name" value="NHL repeat"/>
    <property type="match status" value="1"/>
</dbReference>
<dbReference type="PROSITE" id="PS51125">
    <property type="entry name" value="NHL"/>
    <property type="match status" value="1"/>
</dbReference>
<dbReference type="EMBL" id="CP036279">
    <property type="protein sequence ID" value="QDU59325.1"/>
    <property type="molecule type" value="Genomic_DNA"/>
</dbReference>
<sequence length="361" mass="38004">MHSITFPLVVAAILPLGADFSVNDAKPAAFHSSYSGLAYDSVRRLYGVEQTRHRVIQFDGVMKLVIAGTGDPGYSGDGGPAKEAQLRDPTGIGFDRDGNLYISDTGNHVVRRVDASTGVITTVVGNGAEGNSGDKGLAVEAELTQPTGLAFDQHGRLYIADSGADCVRRVDLTTGVIATVASADGTKGFLGPYGLASNGEVLWITLQRGSALARLRLGSEPRIVLPRGLGSEESLSKPEGVAVGLDNNLYVADTDNNRVCVLSPLTFTFVRPPIETQRPRALVVIPPLGPTIASALDASLINVGGEVYGGLGYTRSRGGFRPNVGSPVRGARLPPIQRIDYSRIQPSGSFFPRTAPRNPSP</sequence>
<keyword evidence="5" id="KW-1185">Reference proteome</keyword>
<keyword evidence="4" id="KW-0418">Kinase</keyword>
<evidence type="ECO:0000256" key="2">
    <source>
        <dbReference type="PROSITE-ProRule" id="PRU00504"/>
    </source>
</evidence>
<name>A0A518AX65_9BACT</name>
<keyword evidence="1" id="KW-0677">Repeat</keyword>
<feature type="repeat" description="NHL" evidence="2">
    <location>
        <begin position="235"/>
        <end position="265"/>
    </location>
</feature>
<accession>A0A518AX65</accession>
<evidence type="ECO:0000313" key="5">
    <source>
        <dbReference type="Proteomes" id="UP000317093"/>
    </source>
</evidence>
<dbReference type="PANTHER" id="PTHR46388:SF2">
    <property type="entry name" value="NHL REPEAT-CONTAINING PROTEIN 2"/>
    <property type="match status" value="1"/>
</dbReference>
<evidence type="ECO:0000259" key="3">
    <source>
        <dbReference type="Pfam" id="PF25021"/>
    </source>
</evidence>
<dbReference type="InterPro" id="IPR056822">
    <property type="entry name" value="TEN_NHL"/>
</dbReference>
<evidence type="ECO:0000313" key="4">
    <source>
        <dbReference type="EMBL" id="QDU59325.1"/>
    </source>
</evidence>
<feature type="domain" description="Teneurin NHL" evidence="3">
    <location>
        <begin position="71"/>
        <end position="126"/>
    </location>
</feature>
<keyword evidence="4" id="KW-0808">Transferase</keyword>
<gene>
    <name evidence="4" type="primary">pknD_3</name>
    <name evidence="4" type="ORF">Pan216_01530</name>
</gene>
<protein>
    <submittedName>
        <fullName evidence="4">Serine/threonine-protein kinase PknD</fullName>
        <ecNumber evidence="4">2.7.11.1</ecNumber>
    </submittedName>
</protein>
<evidence type="ECO:0000256" key="1">
    <source>
        <dbReference type="ARBA" id="ARBA00022737"/>
    </source>
</evidence>
<dbReference type="PANTHER" id="PTHR46388">
    <property type="entry name" value="NHL REPEAT-CONTAINING PROTEIN 2"/>
    <property type="match status" value="1"/>
</dbReference>
<dbReference type="Gene3D" id="2.120.10.30">
    <property type="entry name" value="TolB, C-terminal domain"/>
    <property type="match status" value="3"/>
</dbReference>
<proteinExistence type="predicted"/>
<dbReference type="OrthoDB" id="9799230at2"/>
<dbReference type="KEGG" id="knv:Pan216_01530"/>
<feature type="domain" description="Teneurin NHL" evidence="3">
    <location>
        <begin position="129"/>
        <end position="186"/>
    </location>
</feature>
<dbReference type="GO" id="GO:0004674">
    <property type="term" value="F:protein serine/threonine kinase activity"/>
    <property type="evidence" value="ECO:0007669"/>
    <property type="project" value="UniProtKB-EC"/>
</dbReference>
<dbReference type="AlphaFoldDB" id="A0A518AX65"/>
<dbReference type="Proteomes" id="UP000317093">
    <property type="component" value="Chromosome"/>
</dbReference>
<dbReference type="InterPro" id="IPR001258">
    <property type="entry name" value="NHL_repeat"/>
</dbReference>
<dbReference type="Pfam" id="PF25021">
    <property type="entry name" value="TEN_NHL"/>
    <property type="match status" value="2"/>
</dbReference>
<dbReference type="InterPro" id="IPR011042">
    <property type="entry name" value="6-blade_b-propeller_TolB-like"/>
</dbReference>
<dbReference type="EC" id="2.7.11.1" evidence="4"/>
<dbReference type="RefSeq" id="WP_145253431.1">
    <property type="nucleotide sequence ID" value="NZ_CP036279.1"/>
</dbReference>
<reference evidence="4 5" key="1">
    <citation type="submission" date="2019-02" db="EMBL/GenBank/DDBJ databases">
        <title>Deep-cultivation of Planctomycetes and their phenomic and genomic characterization uncovers novel biology.</title>
        <authorList>
            <person name="Wiegand S."/>
            <person name="Jogler M."/>
            <person name="Boedeker C."/>
            <person name="Pinto D."/>
            <person name="Vollmers J."/>
            <person name="Rivas-Marin E."/>
            <person name="Kohn T."/>
            <person name="Peeters S.H."/>
            <person name="Heuer A."/>
            <person name="Rast P."/>
            <person name="Oberbeckmann S."/>
            <person name="Bunk B."/>
            <person name="Jeske O."/>
            <person name="Meyerdierks A."/>
            <person name="Storesund J.E."/>
            <person name="Kallscheuer N."/>
            <person name="Luecker S."/>
            <person name="Lage O.M."/>
            <person name="Pohl T."/>
            <person name="Merkel B.J."/>
            <person name="Hornburger P."/>
            <person name="Mueller R.-W."/>
            <person name="Bruemmer F."/>
            <person name="Labrenz M."/>
            <person name="Spormann A.M."/>
            <person name="Op den Camp H."/>
            <person name="Overmann J."/>
            <person name="Amann R."/>
            <person name="Jetten M.S.M."/>
            <person name="Mascher T."/>
            <person name="Medema M.H."/>
            <person name="Devos D.P."/>
            <person name="Kaster A.-K."/>
            <person name="Ovreas L."/>
            <person name="Rohde M."/>
            <person name="Galperin M.Y."/>
            <person name="Jogler C."/>
        </authorList>
    </citation>
    <scope>NUCLEOTIDE SEQUENCE [LARGE SCALE GENOMIC DNA]</scope>
    <source>
        <strain evidence="4 5">Pan216</strain>
    </source>
</reference>